<evidence type="ECO:0000313" key="3">
    <source>
        <dbReference type="Proteomes" id="UP000186922"/>
    </source>
</evidence>
<dbReference type="InterPro" id="IPR003096">
    <property type="entry name" value="SM22_calponin"/>
</dbReference>
<dbReference type="Proteomes" id="UP000186922">
    <property type="component" value="Unassembled WGS sequence"/>
</dbReference>
<keyword evidence="3" id="KW-1185">Reference proteome</keyword>
<evidence type="ECO:0000313" key="2">
    <source>
        <dbReference type="EMBL" id="GAU96068.1"/>
    </source>
</evidence>
<dbReference type="PRINTS" id="PR00888">
    <property type="entry name" value="SM22CALPONIN"/>
</dbReference>
<dbReference type="STRING" id="947166.A0A1D1VC31"/>
<dbReference type="Gene3D" id="1.10.418.10">
    <property type="entry name" value="Calponin-like domain"/>
    <property type="match status" value="1"/>
</dbReference>
<dbReference type="PANTHER" id="PTHR47385:SF24">
    <property type="entry name" value="MUSCLE-SPECIFIC PROTEIN 20"/>
    <property type="match status" value="1"/>
</dbReference>
<accession>A0A1D1VC31</accession>
<dbReference type="InterPro" id="IPR001715">
    <property type="entry name" value="CH_dom"/>
</dbReference>
<dbReference type="PANTHER" id="PTHR47385">
    <property type="entry name" value="CALPONIN"/>
    <property type="match status" value="1"/>
</dbReference>
<comment type="caution">
    <text evidence="2">The sequence shown here is derived from an EMBL/GenBank/DDBJ whole genome shotgun (WGS) entry which is preliminary data.</text>
</comment>
<proteinExistence type="predicted"/>
<name>A0A1D1VC31_RAMVA</name>
<feature type="domain" description="Calponin-homology (CH)" evidence="1">
    <location>
        <begin position="21"/>
        <end position="127"/>
    </location>
</feature>
<dbReference type="GO" id="GO:0007015">
    <property type="term" value="P:actin filament organization"/>
    <property type="evidence" value="ECO:0007669"/>
    <property type="project" value="TreeGrafter"/>
</dbReference>
<dbReference type="Pfam" id="PF00307">
    <property type="entry name" value="CH"/>
    <property type="match status" value="1"/>
</dbReference>
<protein>
    <recommendedName>
        <fullName evidence="1">Calponin-homology (CH) domain-containing protein</fullName>
    </recommendedName>
</protein>
<dbReference type="GO" id="GO:0051015">
    <property type="term" value="F:actin filament binding"/>
    <property type="evidence" value="ECO:0007669"/>
    <property type="project" value="TreeGrafter"/>
</dbReference>
<dbReference type="InterPro" id="IPR050606">
    <property type="entry name" value="Calponin-like"/>
</dbReference>
<dbReference type="OrthoDB" id="21595at2759"/>
<dbReference type="SMART" id="SM00033">
    <property type="entry name" value="CH"/>
    <property type="match status" value="1"/>
</dbReference>
<dbReference type="PROSITE" id="PS50021">
    <property type="entry name" value="CH"/>
    <property type="match status" value="1"/>
</dbReference>
<gene>
    <name evidence="2" type="primary">RvY_07563</name>
    <name evidence="2" type="synonym">RvY_07563.1</name>
    <name evidence="2" type="ORF">RvY_07563-1</name>
</gene>
<sequence>MPHEYGLTDQMNKRIAAKRDASTEQAALRWIFGILGESLPQDQPFENVLHDGTVLARFMKKIRPDLLPQKINTNNIEASQRENIGNFIQAASKLGLRSYEIFQTNDLYDKKDIPQVTVCLNALGTKLQETNPDLPAFGPPPKRGSISK</sequence>
<dbReference type="AlphaFoldDB" id="A0A1D1VC31"/>
<dbReference type="EMBL" id="BDGG01000003">
    <property type="protein sequence ID" value="GAU96068.1"/>
    <property type="molecule type" value="Genomic_DNA"/>
</dbReference>
<dbReference type="InterPro" id="IPR036872">
    <property type="entry name" value="CH_dom_sf"/>
</dbReference>
<evidence type="ECO:0000259" key="1">
    <source>
        <dbReference type="PROSITE" id="PS50021"/>
    </source>
</evidence>
<dbReference type="GO" id="GO:0015629">
    <property type="term" value="C:actin cytoskeleton"/>
    <property type="evidence" value="ECO:0007669"/>
    <property type="project" value="TreeGrafter"/>
</dbReference>
<reference evidence="2 3" key="1">
    <citation type="journal article" date="2016" name="Nat. Commun.">
        <title>Extremotolerant tardigrade genome and improved radiotolerance of human cultured cells by tardigrade-unique protein.</title>
        <authorList>
            <person name="Hashimoto T."/>
            <person name="Horikawa D.D."/>
            <person name="Saito Y."/>
            <person name="Kuwahara H."/>
            <person name="Kozuka-Hata H."/>
            <person name="Shin-I T."/>
            <person name="Minakuchi Y."/>
            <person name="Ohishi K."/>
            <person name="Motoyama A."/>
            <person name="Aizu T."/>
            <person name="Enomoto A."/>
            <person name="Kondo K."/>
            <person name="Tanaka S."/>
            <person name="Hara Y."/>
            <person name="Koshikawa S."/>
            <person name="Sagara H."/>
            <person name="Miura T."/>
            <person name="Yokobori S."/>
            <person name="Miyagawa K."/>
            <person name="Suzuki Y."/>
            <person name="Kubo T."/>
            <person name="Oyama M."/>
            <person name="Kohara Y."/>
            <person name="Fujiyama A."/>
            <person name="Arakawa K."/>
            <person name="Katayama T."/>
            <person name="Toyoda A."/>
            <person name="Kunieda T."/>
        </authorList>
    </citation>
    <scope>NUCLEOTIDE SEQUENCE [LARGE SCALE GENOMIC DNA]</scope>
    <source>
        <strain evidence="2 3">YOKOZUNA-1</strain>
    </source>
</reference>
<dbReference type="SUPFAM" id="SSF47576">
    <property type="entry name" value="Calponin-homology domain, CH-domain"/>
    <property type="match status" value="1"/>
</dbReference>
<organism evidence="2 3">
    <name type="scientific">Ramazzottius varieornatus</name>
    <name type="common">Water bear</name>
    <name type="synonym">Tardigrade</name>
    <dbReference type="NCBI Taxonomy" id="947166"/>
    <lineage>
        <taxon>Eukaryota</taxon>
        <taxon>Metazoa</taxon>
        <taxon>Ecdysozoa</taxon>
        <taxon>Tardigrada</taxon>
        <taxon>Eutardigrada</taxon>
        <taxon>Parachela</taxon>
        <taxon>Hypsibioidea</taxon>
        <taxon>Ramazzottiidae</taxon>
        <taxon>Ramazzottius</taxon>
    </lineage>
</organism>